<dbReference type="CDD" id="cd00085">
    <property type="entry name" value="HNHc"/>
    <property type="match status" value="1"/>
</dbReference>
<proteinExistence type="inferred from homology"/>
<sequence>MSKPPHICTCGQIVPHGERCACQIARTRARNKRHDANRPSAAKRGYNRAWRAARDAFLKLFPTCRRCGELATTVDHITPHRGDDRLFWDRTNWQSLCTSCHNRHKQRQECGK</sequence>
<organism evidence="6">
    <name type="scientific">Ruegeria sp. PrR005</name>
    <dbReference type="NCBI Taxonomy" id="2706882"/>
    <lineage>
        <taxon>Bacteria</taxon>
        <taxon>Pseudomonadati</taxon>
        <taxon>Pseudomonadota</taxon>
        <taxon>Alphaproteobacteria</taxon>
        <taxon>Rhodobacterales</taxon>
        <taxon>Roseobacteraceae</taxon>
        <taxon>Ruegeria</taxon>
    </lineage>
</organism>
<evidence type="ECO:0000256" key="1">
    <source>
        <dbReference type="ARBA" id="ARBA00022722"/>
    </source>
</evidence>
<dbReference type="GO" id="GO:0008270">
    <property type="term" value="F:zinc ion binding"/>
    <property type="evidence" value="ECO:0007669"/>
    <property type="project" value="InterPro"/>
</dbReference>
<dbReference type="RefSeq" id="WP_164127067.1">
    <property type="nucleotide sequence ID" value="NZ_JAAGOX010000002.1"/>
</dbReference>
<dbReference type="GO" id="GO:0016787">
    <property type="term" value="F:hydrolase activity"/>
    <property type="evidence" value="ECO:0007669"/>
    <property type="project" value="UniProtKB-KW"/>
</dbReference>
<evidence type="ECO:0000313" key="6">
    <source>
        <dbReference type="EMBL" id="NDW43656.1"/>
    </source>
</evidence>
<comment type="similarity">
    <text evidence="3">Belongs to the HNH nuclease family.</text>
</comment>
<comment type="caution">
    <text evidence="6">The sequence shown here is derived from an EMBL/GenBank/DDBJ whole genome shotgun (WGS) entry which is preliminary data.</text>
</comment>
<gene>
    <name evidence="6" type="ORF">G0P99_01635</name>
</gene>
<dbReference type="InterPro" id="IPR003615">
    <property type="entry name" value="HNH_nuc"/>
</dbReference>
<keyword evidence="1" id="KW-0540">Nuclease</keyword>
<evidence type="ECO:0000256" key="4">
    <source>
        <dbReference type="ARBA" id="ARBA00040194"/>
    </source>
</evidence>
<accession>A0A6B2NI74</accession>
<dbReference type="SUPFAM" id="SSF161229">
    <property type="entry name" value="E6 C-terminal domain-like"/>
    <property type="match status" value="1"/>
</dbReference>
<keyword evidence="2" id="KW-0378">Hydrolase</keyword>
<dbReference type="Pfam" id="PF01844">
    <property type="entry name" value="HNH"/>
    <property type="match status" value="1"/>
</dbReference>
<dbReference type="Gene3D" id="1.10.30.50">
    <property type="match status" value="1"/>
</dbReference>
<dbReference type="PANTHER" id="PTHR41286">
    <property type="entry name" value="HNH NUCLEASE YAJD-RELATED"/>
    <property type="match status" value="1"/>
</dbReference>
<dbReference type="InterPro" id="IPR038575">
    <property type="entry name" value="E6_sf"/>
</dbReference>
<feature type="domain" description="HNH nuclease" evidence="5">
    <location>
        <begin position="52"/>
        <end position="102"/>
    </location>
</feature>
<reference evidence="6" key="1">
    <citation type="submission" date="2020-02" db="EMBL/GenBank/DDBJ databases">
        <title>Delineation of the pyrene-degrading pathway in Roseobacter clade bacteria by genomic analysis.</title>
        <authorList>
            <person name="Zhou H."/>
            <person name="Wang H."/>
        </authorList>
    </citation>
    <scope>NUCLEOTIDE SEQUENCE</scope>
    <source>
        <strain evidence="6">PrR005</strain>
    </source>
</reference>
<dbReference type="EMBL" id="JAAGOX010000002">
    <property type="protein sequence ID" value="NDW43656.1"/>
    <property type="molecule type" value="Genomic_DNA"/>
</dbReference>
<evidence type="ECO:0000259" key="5">
    <source>
        <dbReference type="SMART" id="SM00507"/>
    </source>
</evidence>
<dbReference type="AlphaFoldDB" id="A0A6B2NI74"/>
<keyword evidence="6" id="KW-0255">Endonuclease</keyword>
<name>A0A6B2NI74_9RHOB</name>
<dbReference type="GO" id="GO:0003676">
    <property type="term" value="F:nucleic acid binding"/>
    <property type="evidence" value="ECO:0007669"/>
    <property type="project" value="InterPro"/>
</dbReference>
<dbReference type="SMART" id="SM00507">
    <property type="entry name" value="HNHc"/>
    <property type="match status" value="1"/>
</dbReference>
<dbReference type="InterPro" id="IPR002711">
    <property type="entry name" value="HNH"/>
</dbReference>
<evidence type="ECO:0000256" key="3">
    <source>
        <dbReference type="ARBA" id="ARBA00038412"/>
    </source>
</evidence>
<protein>
    <recommendedName>
        <fullName evidence="4">Putative HNH nuclease YajD</fullName>
    </recommendedName>
</protein>
<dbReference type="PANTHER" id="PTHR41286:SF1">
    <property type="entry name" value="HNH NUCLEASE YAJD-RELATED"/>
    <property type="match status" value="1"/>
</dbReference>
<dbReference type="GO" id="GO:0005829">
    <property type="term" value="C:cytosol"/>
    <property type="evidence" value="ECO:0007669"/>
    <property type="project" value="TreeGrafter"/>
</dbReference>
<dbReference type="GO" id="GO:0004519">
    <property type="term" value="F:endonuclease activity"/>
    <property type="evidence" value="ECO:0007669"/>
    <property type="project" value="UniProtKB-KW"/>
</dbReference>
<evidence type="ECO:0000256" key="2">
    <source>
        <dbReference type="ARBA" id="ARBA00022801"/>
    </source>
</evidence>